<keyword evidence="1" id="KW-0812">Transmembrane</keyword>
<dbReference type="Pfam" id="PF02667">
    <property type="entry name" value="SCFA_trans"/>
    <property type="match status" value="1"/>
</dbReference>
<proteinExistence type="predicted"/>
<dbReference type="HOGENOM" id="CLU_037744_0_0_0"/>
<keyword evidence="3" id="KW-1185">Reference proteome</keyword>
<evidence type="ECO:0000313" key="3">
    <source>
        <dbReference type="Proteomes" id="UP000000343"/>
    </source>
</evidence>
<accession>E8WYJ8</accession>
<dbReference type="GO" id="GO:0005886">
    <property type="term" value="C:plasma membrane"/>
    <property type="evidence" value="ECO:0007669"/>
    <property type="project" value="TreeGrafter"/>
</dbReference>
<feature type="transmembrane region" description="Helical" evidence="1">
    <location>
        <begin position="270"/>
        <end position="289"/>
    </location>
</feature>
<feature type="transmembrane region" description="Helical" evidence="1">
    <location>
        <begin position="119"/>
        <end position="147"/>
    </location>
</feature>
<dbReference type="PANTHER" id="PTHR41983">
    <property type="entry name" value="SHORT-CHAIN FATTY ACID TRANSPORTER-RELATED"/>
    <property type="match status" value="1"/>
</dbReference>
<evidence type="ECO:0000313" key="2">
    <source>
        <dbReference type="EMBL" id="ADW67596.1"/>
    </source>
</evidence>
<dbReference type="PANTHER" id="PTHR41983:SF2">
    <property type="entry name" value="SHORT-CHAIN FATTY ACID TRANSPORTER-RELATED"/>
    <property type="match status" value="1"/>
</dbReference>
<dbReference type="InterPro" id="IPR006160">
    <property type="entry name" value="SCFA_transpt_AtoE"/>
</dbReference>
<feature type="transmembrane region" description="Helical" evidence="1">
    <location>
        <begin position="44"/>
        <end position="62"/>
    </location>
</feature>
<organism evidence="3">
    <name type="scientific">Granulicella tundricola (strain ATCC BAA-1859 / DSM 23138 / MP5ACTX9)</name>
    <dbReference type="NCBI Taxonomy" id="1198114"/>
    <lineage>
        <taxon>Bacteria</taxon>
        <taxon>Pseudomonadati</taxon>
        <taxon>Acidobacteriota</taxon>
        <taxon>Terriglobia</taxon>
        <taxon>Terriglobales</taxon>
        <taxon>Acidobacteriaceae</taxon>
        <taxon>Granulicella</taxon>
    </lineage>
</organism>
<feature type="transmembrane region" description="Helical" evidence="1">
    <location>
        <begin position="368"/>
        <end position="387"/>
    </location>
</feature>
<dbReference type="STRING" id="1198114.AciX9_0524"/>
<feature type="transmembrane region" description="Helical" evidence="1">
    <location>
        <begin position="334"/>
        <end position="356"/>
    </location>
</feature>
<evidence type="ECO:0000256" key="1">
    <source>
        <dbReference type="SAM" id="Phobius"/>
    </source>
</evidence>
<feature type="transmembrane region" description="Helical" evidence="1">
    <location>
        <begin position="213"/>
        <end position="233"/>
    </location>
</feature>
<sequence length="472" mass="50604">MKTETMHQSVTPSIQEPTFTKQTLLGRCTAVSVYLFENLMPDPFVFAVLLTFVGAALAWWLAPNATPVSIVGAWYAGIFALFTFAFQMVIMLVAGYALATAPPVHRLLARIASLATTPASAISLTIVVGMLASWLNWGLGLVTAALIAREIAKRVKVDFGWLVAAAYSGFVISTEGLSGSIALSQATHGSALNIVEKVTGHGLPLSQTVFTTFNLVPIAVLLIVLPIVFRYLAPTPEATLYADPERLRAEDQQKPILEAPDTFGARLDHAWILNVLLALFGFFALAMEFKRTHGAVDLNSVIIVLLMLGLLLHWRPAAYVAAVKHAARISGPLVLQYPLYGGLMGIITTTGLAAVLSKIFIRYSTAHTLPFFTYLTSLVITLFVPSGGGHWAVQGPFAIPAAQNLHASLAGTTMAVAMGESVANMLQPFFALPILAIAGIRMRRMMGFMVVTFLISLVVFGASLLLLVPAAQ</sequence>
<feature type="transmembrane region" description="Helical" evidence="1">
    <location>
        <begin position="447"/>
        <end position="468"/>
    </location>
</feature>
<dbReference type="eggNOG" id="COG2031">
    <property type="taxonomic scope" value="Bacteria"/>
</dbReference>
<name>E8WYJ8_GRATM</name>
<dbReference type="KEGG" id="acm:AciX9_0524"/>
<feature type="transmembrane region" description="Helical" evidence="1">
    <location>
        <begin position="74"/>
        <end position="99"/>
    </location>
</feature>
<dbReference type="PaxDb" id="1198114-AciX9_0524"/>
<dbReference type="RefSeq" id="WP_013578924.1">
    <property type="nucleotide sequence ID" value="NC_015064.1"/>
</dbReference>
<feature type="transmembrane region" description="Helical" evidence="1">
    <location>
        <begin position="296"/>
        <end position="314"/>
    </location>
</feature>
<protein>
    <submittedName>
        <fullName evidence="2">Short chain fatty acid transporter</fullName>
    </submittedName>
</protein>
<reference evidence="3" key="1">
    <citation type="submission" date="2011-01" db="EMBL/GenBank/DDBJ databases">
        <title>Complete sequence of chromosome of Acidobacterium sp. MP5ACTX9.</title>
        <authorList>
            <consortium name="US DOE Joint Genome Institute"/>
            <person name="Lucas S."/>
            <person name="Copeland A."/>
            <person name="Lapidus A."/>
            <person name="Cheng J.-F."/>
            <person name="Goodwin L."/>
            <person name="Pitluck S."/>
            <person name="Teshima H."/>
            <person name="Detter J.C."/>
            <person name="Han C."/>
            <person name="Tapia R."/>
            <person name="Land M."/>
            <person name="Hauser L."/>
            <person name="Kyrpides N."/>
            <person name="Ivanova N."/>
            <person name="Ovchinnikova G."/>
            <person name="Pagani I."/>
            <person name="Rawat S.R."/>
            <person name="Mannisto M."/>
            <person name="Haggblom M.M."/>
            <person name="Woyke T."/>
        </authorList>
    </citation>
    <scope>NUCLEOTIDE SEQUENCE [LARGE SCALE GENOMIC DNA]</scope>
    <source>
        <strain evidence="3">MP5ACTX9</strain>
    </source>
</reference>
<dbReference type="EMBL" id="CP002480">
    <property type="protein sequence ID" value="ADW67596.1"/>
    <property type="molecule type" value="Genomic_DNA"/>
</dbReference>
<dbReference type="Proteomes" id="UP000000343">
    <property type="component" value="Chromosome"/>
</dbReference>
<gene>
    <name evidence="2" type="ordered locus">AciX9_0524</name>
</gene>
<keyword evidence="1" id="KW-0472">Membrane</keyword>
<keyword evidence="1" id="KW-1133">Transmembrane helix</keyword>
<dbReference type="AlphaFoldDB" id="E8WYJ8"/>